<accession>A0A7I8WYP1</accession>
<organism evidence="2 3">
    <name type="scientific">Bursaphelenchus xylophilus</name>
    <name type="common">Pinewood nematode worm</name>
    <name type="synonym">Aphelenchoides xylophilus</name>
    <dbReference type="NCBI Taxonomy" id="6326"/>
    <lineage>
        <taxon>Eukaryota</taxon>
        <taxon>Metazoa</taxon>
        <taxon>Ecdysozoa</taxon>
        <taxon>Nematoda</taxon>
        <taxon>Chromadorea</taxon>
        <taxon>Rhabditida</taxon>
        <taxon>Tylenchina</taxon>
        <taxon>Tylenchomorpha</taxon>
        <taxon>Aphelenchoidea</taxon>
        <taxon>Aphelenchoididae</taxon>
        <taxon>Bursaphelenchus</taxon>
    </lineage>
</organism>
<sequence>MAEAQFKDIMMQPKLELSVNPNRLIQNIPHQPDVVVDKPAPFIETVPIPAPKIREESLPRKRGRPKKEKEDLPKRPRGRPCKNPVDWTEYILPSFAHIIPKREPDAPGSSTALQPAPLPVPLPRPKIKLHLSDDKKSNESVALNFVNRLLGIRRPRGRPRLHPQRDPSLPKRPRGRPRHDDPNNPIHRVVSQARIDAETQLMNLVANAMRSKTPKEEPQTEASFSGFPLNLSRESDADKQSDNEMNGNEDSADVNDFYPQIEYLDTDSPLYRNLWRTHRLAEREVIFPRSQLEKVLDENLLICLPGPEIARKDLQVSPSAVSRCTCGYDVAESECGRYMALKLRPNKSCEWYLSMDKMEGVRFLWPFKHS</sequence>
<evidence type="ECO:0000313" key="3">
    <source>
        <dbReference type="Proteomes" id="UP000659654"/>
    </source>
</evidence>
<dbReference type="SMR" id="A0A7I8WYP1"/>
<evidence type="ECO:0000256" key="1">
    <source>
        <dbReference type="SAM" id="MobiDB-lite"/>
    </source>
</evidence>
<feature type="compositionally biased region" description="Basic and acidic residues" evidence="1">
    <location>
        <begin position="233"/>
        <end position="242"/>
    </location>
</feature>
<dbReference type="Proteomes" id="UP000659654">
    <property type="component" value="Unassembled WGS sequence"/>
</dbReference>
<evidence type="ECO:0000313" key="2">
    <source>
        <dbReference type="EMBL" id="CAD5217786.1"/>
    </source>
</evidence>
<feature type="region of interest" description="Disordered" evidence="1">
    <location>
        <begin position="154"/>
        <end position="189"/>
    </location>
</feature>
<feature type="region of interest" description="Disordered" evidence="1">
    <location>
        <begin position="101"/>
        <end position="121"/>
    </location>
</feature>
<keyword evidence="3" id="KW-1185">Reference proteome</keyword>
<dbReference type="SMART" id="SM00384">
    <property type="entry name" value="AT_hook"/>
    <property type="match status" value="4"/>
</dbReference>
<dbReference type="AlphaFoldDB" id="A0A7I8WYP1"/>
<dbReference type="PRINTS" id="PR00929">
    <property type="entry name" value="ATHOOK"/>
</dbReference>
<dbReference type="Pfam" id="PF02178">
    <property type="entry name" value="AT_hook"/>
    <property type="match status" value="4"/>
</dbReference>
<dbReference type="EMBL" id="CAJFCV020000002">
    <property type="protein sequence ID" value="CAG9101681.1"/>
    <property type="molecule type" value="Genomic_DNA"/>
</dbReference>
<feature type="region of interest" description="Disordered" evidence="1">
    <location>
        <begin position="53"/>
        <end position="84"/>
    </location>
</feature>
<dbReference type="Proteomes" id="UP000582659">
    <property type="component" value="Unassembled WGS sequence"/>
</dbReference>
<gene>
    <name evidence="2" type="ORF">BXYJ_LOCUS5204</name>
</gene>
<reference evidence="2" key="1">
    <citation type="submission" date="2020-09" db="EMBL/GenBank/DDBJ databases">
        <authorList>
            <person name="Kikuchi T."/>
        </authorList>
    </citation>
    <scope>NUCLEOTIDE SEQUENCE</scope>
    <source>
        <strain evidence="2">Ka4C1</strain>
    </source>
</reference>
<dbReference type="GO" id="GO:0003677">
    <property type="term" value="F:DNA binding"/>
    <property type="evidence" value="ECO:0007669"/>
    <property type="project" value="InterPro"/>
</dbReference>
<name>A0A7I8WYP1_BURXY</name>
<dbReference type="OrthoDB" id="10626315at2759"/>
<feature type="region of interest" description="Disordered" evidence="1">
    <location>
        <begin position="210"/>
        <end position="254"/>
    </location>
</feature>
<comment type="caution">
    <text evidence="2">The sequence shown here is derived from an EMBL/GenBank/DDBJ whole genome shotgun (WGS) entry which is preliminary data.</text>
</comment>
<dbReference type="InterPro" id="IPR017956">
    <property type="entry name" value="AT_hook_DNA-bd_motif"/>
</dbReference>
<dbReference type="EMBL" id="CAJFDI010000002">
    <property type="protein sequence ID" value="CAD5217786.1"/>
    <property type="molecule type" value="Genomic_DNA"/>
</dbReference>
<proteinExistence type="predicted"/>
<protein>
    <submittedName>
        <fullName evidence="2">(pine wood nematode) hypothetical protein</fullName>
    </submittedName>
</protein>